<dbReference type="CDD" id="cd11338">
    <property type="entry name" value="AmyAc_CMD"/>
    <property type="match status" value="1"/>
</dbReference>
<dbReference type="GO" id="GO:0005975">
    <property type="term" value="P:carbohydrate metabolic process"/>
    <property type="evidence" value="ECO:0007669"/>
    <property type="project" value="InterPro"/>
</dbReference>
<organism evidence="4">
    <name type="scientific">Dolosigranulum savutiense</name>
    <dbReference type="NCBI Taxonomy" id="3110288"/>
    <lineage>
        <taxon>Bacteria</taxon>
        <taxon>Bacillati</taxon>
        <taxon>Bacillota</taxon>
        <taxon>Bacilli</taxon>
        <taxon>Lactobacillales</taxon>
        <taxon>Carnobacteriaceae</taxon>
        <taxon>Dolosigranulum</taxon>
    </lineage>
</organism>
<dbReference type="PANTHER" id="PTHR10357">
    <property type="entry name" value="ALPHA-AMYLASE FAMILY MEMBER"/>
    <property type="match status" value="1"/>
</dbReference>
<dbReference type="InterPro" id="IPR017853">
    <property type="entry name" value="GH"/>
</dbReference>
<reference evidence="4" key="1">
    <citation type="submission" date="2023-12" db="EMBL/GenBank/DDBJ databases">
        <title>Dolosigranulum savutii sp. nov. isolated from human upper respiratory samples collected in Botswana.</title>
        <authorList>
            <person name="Kelly M.S."/>
        </authorList>
    </citation>
    <scope>NUCLEOTIDE SEQUENCE</scope>
    <source>
        <strain evidence="4">MSK294</strain>
    </source>
</reference>
<evidence type="ECO:0000313" key="4">
    <source>
        <dbReference type="EMBL" id="XBC49538.1"/>
    </source>
</evidence>
<accession>A0AB74U2N7</accession>
<gene>
    <name evidence="4" type="ORF">VUQ06_08635</name>
</gene>
<dbReference type="InterPro" id="IPR045857">
    <property type="entry name" value="O16G_dom_2"/>
</dbReference>
<dbReference type="RefSeq" id="WP_347301362.1">
    <property type="nucleotide sequence ID" value="NZ_CP142435.1"/>
</dbReference>
<evidence type="ECO:0000256" key="1">
    <source>
        <dbReference type="ARBA" id="ARBA00022801"/>
    </source>
</evidence>
<dbReference type="KEGG" id="dst:VUQ06_08635"/>
<sequence length="617" mass="70322">MLQERNHMTEGMELVYYNSWNQSCKQPFGASQAGEMIDFTVYRTHPGVRAIYLQVHKDYGAYEEVKLAQSKDRFSGSYQLNQGAGLYFYSFRLEVTLNGQDHQFFLGNHADELGGVGQLYVLNEEVRKYQITAVERDDPAPDWFRQGVVYHIFVDRFFNGTDDGRILSPKRDAVIYTEGAERPHYIKNEAGEIVRWDFYGGNLLGIIKKLPYLQELGVTILYLSPIFEARSNHKYDTADFLKIDPMFGDEETFQQLIDHAAEFGIKIILDGVFNHTGFDSRYFNGEGTYETVGAYQSTESPYYEWYDFSQHPDEFESWWGIKDLPTLNSDLPSVREFIFEGAESVVRTWSQMGLGGWRIDVADELSDQFLEGLRQALEESALDQPVLIGEVWEDATNKIAYGKRREYILGDMLHGVMNYPFTDIIIAFLTGELSAHGTVKALMNLKENYPSAMLHSNLNNISTHDSVRIKTALGEATELVKLAFSLMFVLPGVPTIYYGDEAGLSGEEDPDNRRPYPWGREDISLRDEVREWAHRRTNLSALSEGEFVPFALGDCLGVLRYQNAEEWVLLVLNPTDAEQDVIFSELESFAHQFTADGLESIAPTAQVPPKRAILYIS</sequence>
<protein>
    <submittedName>
        <fullName evidence="4">Glycoside hydrolase family 13 protein</fullName>
    </submittedName>
</protein>
<dbReference type="SUPFAM" id="SSF51445">
    <property type="entry name" value="(Trans)glycosidases"/>
    <property type="match status" value="1"/>
</dbReference>
<feature type="domain" description="Glycosyl hydrolase family 13 catalytic" evidence="3">
    <location>
        <begin position="151"/>
        <end position="536"/>
    </location>
</feature>
<name>A0AB74U2N7_9LACT</name>
<evidence type="ECO:0000256" key="2">
    <source>
        <dbReference type="ARBA" id="ARBA00023295"/>
    </source>
</evidence>
<evidence type="ECO:0000259" key="3">
    <source>
        <dbReference type="SMART" id="SM00642"/>
    </source>
</evidence>
<dbReference type="AlphaFoldDB" id="A0AB74U2N7"/>
<dbReference type="InterPro" id="IPR006047">
    <property type="entry name" value="GH13_cat_dom"/>
</dbReference>
<proteinExistence type="predicted"/>
<dbReference type="Pfam" id="PF00128">
    <property type="entry name" value="Alpha-amylase"/>
    <property type="match status" value="1"/>
</dbReference>
<dbReference type="EMBL" id="CP142435">
    <property type="protein sequence ID" value="XBC49538.1"/>
    <property type="molecule type" value="Genomic_DNA"/>
</dbReference>
<dbReference type="Gene3D" id="3.90.400.10">
    <property type="entry name" value="Oligo-1,6-glucosidase, Domain 2"/>
    <property type="match status" value="1"/>
</dbReference>
<keyword evidence="1 4" id="KW-0378">Hydrolase</keyword>
<dbReference type="SMART" id="SM00642">
    <property type="entry name" value="Aamy"/>
    <property type="match status" value="1"/>
</dbReference>
<dbReference type="GO" id="GO:0016798">
    <property type="term" value="F:hydrolase activity, acting on glycosyl bonds"/>
    <property type="evidence" value="ECO:0007669"/>
    <property type="project" value="UniProtKB-KW"/>
</dbReference>
<keyword evidence="2" id="KW-0326">Glycosidase</keyword>
<dbReference type="PANTHER" id="PTHR10357:SF210">
    <property type="entry name" value="MALTODEXTRIN GLUCOSIDASE"/>
    <property type="match status" value="1"/>
</dbReference>
<dbReference type="Gene3D" id="3.20.20.80">
    <property type="entry name" value="Glycosidases"/>
    <property type="match status" value="1"/>
</dbReference>